<dbReference type="PANTHER" id="PTHR15555:SF0">
    <property type="entry name" value="ZINC FINGER HIT DOMAIN-CONTAINING PROTEIN 2"/>
    <property type="match status" value="1"/>
</dbReference>
<dbReference type="AlphaFoldDB" id="A0A284R5I4"/>
<dbReference type="STRING" id="47428.A0A284R5I4"/>
<name>A0A284R5I4_ARMOS</name>
<dbReference type="OMA" id="AVITDIW"/>
<keyword evidence="1" id="KW-0479">Metal-binding</keyword>
<dbReference type="CDD" id="cd23024">
    <property type="entry name" value="zf-HIT_ZNHIT2-3"/>
    <property type="match status" value="1"/>
</dbReference>
<keyword evidence="4" id="KW-1185">Reference proteome</keyword>
<dbReference type="Pfam" id="PF04438">
    <property type="entry name" value="zf-HIT"/>
    <property type="match status" value="1"/>
</dbReference>
<organism evidence="3 4">
    <name type="scientific">Armillaria ostoyae</name>
    <name type="common">Armillaria root rot fungus</name>
    <dbReference type="NCBI Taxonomy" id="47428"/>
    <lineage>
        <taxon>Eukaryota</taxon>
        <taxon>Fungi</taxon>
        <taxon>Dikarya</taxon>
        <taxon>Basidiomycota</taxon>
        <taxon>Agaricomycotina</taxon>
        <taxon>Agaricomycetes</taxon>
        <taxon>Agaricomycetidae</taxon>
        <taxon>Agaricales</taxon>
        <taxon>Marasmiineae</taxon>
        <taxon>Physalacriaceae</taxon>
        <taxon>Armillaria</taxon>
    </lineage>
</organism>
<keyword evidence="1" id="KW-0863">Zinc-finger</keyword>
<dbReference type="Proteomes" id="UP000219338">
    <property type="component" value="Unassembled WGS sequence"/>
</dbReference>
<feature type="domain" description="HIT-type" evidence="2">
    <location>
        <begin position="50"/>
        <end position="83"/>
    </location>
</feature>
<protein>
    <recommendedName>
        <fullName evidence="2">HIT-type domain-containing protein</fullName>
    </recommendedName>
</protein>
<accession>A0A284R5I4</accession>
<dbReference type="InterPro" id="IPR007529">
    <property type="entry name" value="Znf_HIT"/>
</dbReference>
<dbReference type="OrthoDB" id="18412at2759"/>
<dbReference type="InterPro" id="IPR039646">
    <property type="entry name" value="ZNHIT2"/>
</dbReference>
<evidence type="ECO:0000313" key="4">
    <source>
        <dbReference type="Proteomes" id="UP000219338"/>
    </source>
</evidence>
<sequence length="382" mass="42534">MERRGDEELKGIFARPLEVSQCTCFVSHSYRGSPDSANFMSENSDDHVVCKICRRQVSKYTCPTCNLPYCSLTCFRSPAHADCSETFYKNEIQRDVGANPNLKAEERLKMMEILKRFEEMENEEGDNEDEDDGLAERFEGIDLDNTDELWSHLTPAERTKFLNAVADPSSELAQSLLASEEFDPSPWWETNVEPDLPMLEVPTTLHPRVSRALMHNLCGITMAYAYTTRHLSLADPGAKELITNLVPFLADPRSTSAHASLGEAVTAVCSCASIDPQALKVLLKDTTALLKPRVVMEDGAHPSHRALIMLSDLAKLFARGKVVKKLVFYTACVMEGRGLLAMVVEEVEDMLDAEADQNLLRPSTLTDIRAERTVSASIEEIG</sequence>
<dbReference type="Gene3D" id="3.30.60.190">
    <property type="match status" value="1"/>
</dbReference>
<dbReference type="SUPFAM" id="SSF144232">
    <property type="entry name" value="HIT/MYND zinc finger-like"/>
    <property type="match status" value="1"/>
</dbReference>
<dbReference type="EMBL" id="FUEG01000004">
    <property type="protein sequence ID" value="SJL03964.1"/>
    <property type="molecule type" value="Genomic_DNA"/>
</dbReference>
<evidence type="ECO:0000259" key="2">
    <source>
        <dbReference type="PROSITE" id="PS51083"/>
    </source>
</evidence>
<evidence type="ECO:0000256" key="1">
    <source>
        <dbReference type="PROSITE-ProRule" id="PRU00453"/>
    </source>
</evidence>
<proteinExistence type="predicted"/>
<dbReference type="PANTHER" id="PTHR15555">
    <property type="entry name" value="ZINC FINGER HIT DOMAIN CONTAINING PROTEIN 2 PROTEIN FON -RELATED"/>
    <property type="match status" value="1"/>
</dbReference>
<keyword evidence="1" id="KW-0862">Zinc</keyword>
<dbReference type="PROSITE" id="PS51083">
    <property type="entry name" value="ZF_HIT"/>
    <property type="match status" value="1"/>
</dbReference>
<reference evidence="4" key="1">
    <citation type="journal article" date="2017" name="Nat. Ecol. Evol.">
        <title>Genome expansion and lineage-specific genetic innovations in the forest pathogenic fungi Armillaria.</title>
        <authorList>
            <person name="Sipos G."/>
            <person name="Prasanna A.N."/>
            <person name="Walter M.C."/>
            <person name="O'Connor E."/>
            <person name="Balint B."/>
            <person name="Krizsan K."/>
            <person name="Kiss B."/>
            <person name="Hess J."/>
            <person name="Varga T."/>
            <person name="Slot J."/>
            <person name="Riley R."/>
            <person name="Boka B."/>
            <person name="Rigling D."/>
            <person name="Barry K."/>
            <person name="Lee J."/>
            <person name="Mihaltcheva S."/>
            <person name="LaButti K."/>
            <person name="Lipzen A."/>
            <person name="Waldron R."/>
            <person name="Moloney N.M."/>
            <person name="Sperisen C."/>
            <person name="Kredics L."/>
            <person name="Vagvoelgyi C."/>
            <person name="Patrignani A."/>
            <person name="Fitzpatrick D."/>
            <person name="Nagy I."/>
            <person name="Doyle S."/>
            <person name="Anderson J.B."/>
            <person name="Grigoriev I.V."/>
            <person name="Gueldener U."/>
            <person name="Muensterkoetter M."/>
            <person name="Nagy L.G."/>
        </authorList>
    </citation>
    <scope>NUCLEOTIDE SEQUENCE [LARGE SCALE GENOMIC DNA]</scope>
    <source>
        <strain evidence="4">C18/9</strain>
    </source>
</reference>
<evidence type="ECO:0000313" key="3">
    <source>
        <dbReference type="EMBL" id="SJL03964.1"/>
    </source>
</evidence>
<gene>
    <name evidence="3" type="ORF">ARMOST_07321</name>
</gene>
<dbReference type="GO" id="GO:0008270">
    <property type="term" value="F:zinc ion binding"/>
    <property type="evidence" value="ECO:0007669"/>
    <property type="project" value="UniProtKB-UniRule"/>
</dbReference>